<evidence type="ECO:0000313" key="2">
    <source>
        <dbReference type="Proteomes" id="UP001489719"/>
    </source>
</evidence>
<reference evidence="2" key="1">
    <citation type="journal article" date="2024" name="Front. Bioeng. Biotechnol.">
        <title>Genome-scale model development and genomic sequencing of the oleaginous clade Lipomyces.</title>
        <authorList>
            <person name="Czajka J.J."/>
            <person name="Han Y."/>
            <person name="Kim J."/>
            <person name="Mondo S.J."/>
            <person name="Hofstad B.A."/>
            <person name="Robles A."/>
            <person name="Haridas S."/>
            <person name="Riley R."/>
            <person name="LaButti K."/>
            <person name="Pangilinan J."/>
            <person name="Andreopoulos W."/>
            <person name="Lipzen A."/>
            <person name="Yan J."/>
            <person name="Wang M."/>
            <person name="Ng V."/>
            <person name="Grigoriev I.V."/>
            <person name="Spatafora J.W."/>
            <person name="Magnuson J.K."/>
            <person name="Baker S.E."/>
            <person name="Pomraning K.R."/>
        </authorList>
    </citation>
    <scope>NUCLEOTIDE SEQUENCE [LARGE SCALE GENOMIC DNA]</scope>
    <source>
        <strain evidence="2">CBS 10300</strain>
    </source>
</reference>
<gene>
    <name evidence="1" type="ORF">V1517DRAFT_334791</name>
</gene>
<name>A0ACC3TF32_9ASCO</name>
<organism evidence="1 2">
    <name type="scientific">Lipomyces orientalis</name>
    <dbReference type="NCBI Taxonomy" id="1233043"/>
    <lineage>
        <taxon>Eukaryota</taxon>
        <taxon>Fungi</taxon>
        <taxon>Dikarya</taxon>
        <taxon>Ascomycota</taxon>
        <taxon>Saccharomycotina</taxon>
        <taxon>Lipomycetes</taxon>
        <taxon>Lipomycetales</taxon>
        <taxon>Lipomycetaceae</taxon>
        <taxon>Lipomyces</taxon>
    </lineage>
</organism>
<dbReference type="EMBL" id="MU970348">
    <property type="protein sequence ID" value="KAK9318728.1"/>
    <property type="molecule type" value="Genomic_DNA"/>
</dbReference>
<accession>A0ACC3TF32</accession>
<protein>
    <submittedName>
        <fullName evidence="1">Uncharacterized protein</fullName>
    </submittedName>
</protein>
<dbReference type="Proteomes" id="UP001489719">
    <property type="component" value="Unassembled WGS sequence"/>
</dbReference>
<keyword evidence="2" id="KW-1185">Reference proteome</keyword>
<evidence type="ECO:0000313" key="1">
    <source>
        <dbReference type="EMBL" id="KAK9318728.1"/>
    </source>
</evidence>
<sequence length="303" mass="34199">MYSSHQFAKMLATPSPTPSDEGCNLIRAYHVSHPSRHEFTNFDNLKDFLEEKAAALINRSGPQYVAIVNFTEDDLLKLESSGLRRELPGFRVLLDEENSITILKLLPGIPHEVAKVIFEEIFHGERARLGLPRNIFVPTGSGRYHFSNELSKEPDASYIPQTRQGPDHFPSFIVEVGVSQSLLQLRQDARLWLEKTNGETKVVLLIFLNVATSTLTIERWQHATSPPPRETRSGRLFVPEKVQLVTYDNNTQQVTGDPLILPINLLLDVVPSHVPSSEISFGRPELLSYGVDLFMGIYGRSRR</sequence>
<comment type="caution">
    <text evidence="1">The sequence shown here is derived from an EMBL/GenBank/DDBJ whole genome shotgun (WGS) entry which is preliminary data.</text>
</comment>
<proteinExistence type="predicted"/>